<evidence type="ECO:0000313" key="4">
    <source>
        <dbReference type="Proteomes" id="UP000192596"/>
    </source>
</evidence>
<dbReference type="Pfam" id="PF13679">
    <property type="entry name" value="Methyltransf_32"/>
    <property type="match status" value="1"/>
</dbReference>
<protein>
    <recommendedName>
        <fullName evidence="2">Methyltransferase domain-containing protein</fullName>
    </recommendedName>
</protein>
<keyword evidence="4" id="KW-1185">Reference proteome</keyword>
<feature type="domain" description="Methyltransferase" evidence="2">
    <location>
        <begin position="170"/>
        <end position="397"/>
    </location>
</feature>
<gene>
    <name evidence="3" type="ORF">B0A48_00918</name>
</gene>
<dbReference type="PANTHER" id="PTHR12496">
    <property type="entry name" value="CGI-41 METHYLTRANSFERASE"/>
    <property type="match status" value="1"/>
</dbReference>
<sequence>MGTLAPDPPLPYFPLFASPEAYVDSLLNHFASTPLLQTLCGGVHLLDFFTSTPDLYATLLPPTWRDFLAELDIMDLLDLLMREDLDALQTGVGWRGTSTLLPADLIEYVRGVRQHTLDRQPRRTNQCQRNRKSAKLTRRVAVGMNVKKRHEVSLFSAYVDELDTTLSESSVTPNASSTGPIDSKASRDQMPAIGHLIDFGSGQNYLGRALASEPFNRHVIAIERKGHNQDRAVKFDVMAQLREKEVVMRNKKTFRGDVDSVKPPTEQAALPTPPPEPNDEAAEVVAASVSTLAIEDDAGMKVELSADGKGSVQYISHEIQDGNLGDVIAQIVLLPDTNTHNAAKGPPTSQSSDNTFQMTISLHSCGNLLHHALRSLTLNPSIRAIALVGCCYNLLTERLSPATYKLPSLRSAAHPRLTTTSTQADPHGFPMSEKFCKADVRLNITARMMAVQAPWNWGRKDSEGFFTRHFYRALLQRVFLDAGVVGQPQGGEASPRGHTSGTPIIIGSLPKSAYLSFATYARAALTKLREDPERGEAFAGLANILTDEKLEAYERDFAAKKKELSVVWSLMAFSAGVVEALIVVDRWCWLREQSEVAQSWVECVFDPAISPRNFVVVGIKK</sequence>
<dbReference type="EMBL" id="NAJO01000002">
    <property type="protein sequence ID" value="OQO14042.1"/>
    <property type="molecule type" value="Genomic_DNA"/>
</dbReference>
<dbReference type="Proteomes" id="UP000192596">
    <property type="component" value="Unassembled WGS sequence"/>
</dbReference>
<feature type="region of interest" description="Disordered" evidence="1">
    <location>
        <begin position="167"/>
        <end position="186"/>
    </location>
</feature>
<name>A0A1V8TS51_9PEZI</name>
<dbReference type="PANTHER" id="PTHR12496:SF0">
    <property type="entry name" value="METHYLTRANSFERASE DOMAIN-CONTAINING PROTEIN"/>
    <property type="match status" value="1"/>
</dbReference>
<evidence type="ECO:0000256" key="1">
    <source>
        <dbReference type="SAM" id="MobiDB-lite"/>
    </source>
</evidence>
<dbReference type="InterPro" id="IPR052220">
    <property type="entry name" value="METTL25"/>
</dbReference>
<proteinExistence type="predicted"/>
<evidence type="ECO:0000313" key="3">
    <source>
        <dbReference type="EMBL" id="OQO14042.1"/>
    </source>
</evidence>
<dbReference type="OrthoDB" id="10258156at2759"/>
<evidence type="ECO:0000259" key="2">
    <source>
        <dbReference type="Pfam" id="PF13679"/>
    </source>
</evidence>
<feature type="compositionally biased region" description="Polar residues" evidence="1">
    <location>
        <begin position="167"/>
        <end position="180"/>
    </location>
</feature>
<accession>A0A1V8TS51</accession>
<reference evidence="4" key="1">
    <citation type="submission" date="2017-03" db="EMBL/GenBank/DDBJ databases">
        <title>Genomes of endolithic fungi from Antarctica.</title>
        <authorList>
            <person name="Coleine C."/>
            <person name="Masonjones S."/>
            <person name="Stajich J.E."/>
        </authorList>
    </citation>
    <scope>NUCLEOTIDE SEQUENCE [LARGE SCALE GENOMIC DNA]</scope>
    <source>
        <strain evidence="4">CCFEE 5527</strain>
    </source>
</reference>
<dbReference type="InParanoid" id="A0A1V8TS51"/>
<dbReference type="STRING" id="1507870.A0A1V8TS51"/>
<comment type="caution">
    <text evidence="3">The sequence shown here is derived from an EMBL/GenBank/DDBJ whole genome shotgun (WGS) entry which is preliminary data.</text>
</comment>
<feature type="region of interest" description="Disordered" evidence="1">
    <location>
        <begin position="256"/>
        <end position="279"/>
    </location>
</feature>
<dbReference type="InterPro" id="IPR025714">
    <property type="entry name" value="Methyltranfer_dom"/>
</dbReference>
<dbReference type="AlphaFoldDB" id="A0A1V8TS51"/>
<organism evidence="3 4">
    <name type="scientific">Cryoendolithus antarcticus</name>
    <dbReference type="NCBI Taxonomy" id="1507870"/>
    <lineage>
        <taxon>Eukaryota</taxon>
        <taxon>Fungi</taxon>
        <taxon>Dikarya</taxon>
        <taxon>Ascomycota</taxon>
        <taxon>Pezizomycotina</taxon>
        <taxon>Dothideomycetes</taxon>
        <taxon>Dothideomycetidae</taxon>
        <taxon>Cladosporiales</taxon>
        <taxon>Cladosporiaceae</taxon>
        <taxon>Cryoendolithus</taxon>
    </lineage>
</organism>